<comment type="caution">
    <text evidence="2">The sequence shown here is derived from an EMBL/GenBank/DDBJ whole genome shotgun (WGS) entry which is preliminary data.</text>
</comment>
<feature type="domain" description="DUF5666" evidence="1">
    <location>
        <begin position="292"/>
        <end position="352"/>
    </location>
</feature>
<proteinExistence type="predicted"/>
<dbReference type="Proteomes" id="UP000178885">
    <property type="component" value="Unassembled WGS sequence"/>
</dbReference>
<sequence>MYLALIRKLGLTAGTLLAIVACGGGDGGYSTAGGGTGGTGVSYGSIAAFGSIVVNNVHFNVVNSAVTEDGVVRPSDDTDDKRGLKLGMVVEVAGTFDSDTTGTATTVTYRNNLIGPVTTMSPNPINVGGQSTIVAAGQTVLIDSQTVVATASTPADGNLNQSPYTTLPLAPGNVIEVSGLRDVTGHIHATRVEVRSIDLASFTSAGHEIEVKGTIASLGPVMNTFRIGELIVDYGSANTQDLPGGTPAVGQFVEVQGTSFDVMSNTLMATEVEPVEDEGFGATTSASKAEVEGFVTDVANFASQSQFKVGNQLVQTTVYTVFENGGPGGIAVGVKVEVDGSLAGATLTATKVSFK</sequence>
<reference evidence="2 3" key="1">
    <citation type="journal article" date="2016" name="Nat. Commun.">
        <title>Thousands of microbial genomes shed light on interconnected biogeochemical processes in an aquifer system.</title>
        <authorList>
            <person name="Anantharaman K."/>
            <person name="Brown C.T."/>
            <person name="Hug L.A."/>
            <person name="Sharon I."/>
            <person name="Castelle C.J."/>
            <person name="Probst A.J."/>
            <person name="Thomas B.C."/>
            <person name="Singh A."/>
            <person name="Wilkins M.J."/>
            <person name="Karaoz U."/>
            <person name="Brodie E.L."/>
            <person name="Williams K.H."/>
            <person name="Hubbard S.S."/>
            <person name="Banfield J.F."/>
        </authorList>
    </citation>
    <scope>NUCLEOTIDE SEQUENCE [LARGE SCALE GENOMIC DNA]</scope>
</reference>
<dbReference type="STRING" id="1817760.A2151_06730"/>
<dbReference type="Pfam" id="PF18914">
    <property type="entry name" value="DUF5666"/>
    <property type="match status" value="4"/>
</dbReference>
<protein>
    <recommendedName>
        <fullName evidence="1">DUF5666 domain-containing protein</fullName>
    </recommendedName>
</protein>
<dbReference type="PROSITE" id="PS51257">
    <property type="entry name" value="PROKAR_LIPOPROTEIN"/>
    <property type="match status" value="1"/>
</dbReference>
<feature type="domain" description="DUF5666" evidence="1">
    <location>
        <begin position="45"/>
        <end position="107"/>
    </location>
</feature>
<evidence type="ECO:0000259" key="1">
    <source>
        <dbReference type="Pfam" id="PF18914"/>
    </source>
</evidence>
<feature type="domain" description="DUF5666" evidence="1">
    <location>
        <begin position="212"/>
        <end position="273"/>
    </location>
</feature>
<feature type="domain" description="DUF5666" evidence="1">
    <location>
        <begin position="129"/>
        <end position="193"/>
    </location>
</feature>
<gene>
    <name evidence="2" type="ORF">A2151_06730</name>
</gene>
<evidence type="ECO:0000313" key="3">
    <source>
        <dbReference type="Proteomes" id="UP000178885"/>
    </source>
</evidence>
<dbReference type="InterPro" id="IPR043724">
    <property type="entry name" value="DUF5666"/>
</dbReference>
<organism evidence="2 3">
    <name type="scientific">Candidatus Muproteobacteria bacterium RBG_16_65_34</name>
    <dbReference type="NCBI Taxonomy" id="1817760"/>
    <lineage>
        <taxon>Bacteria</taxon>
        <taxon>Pseudomonadati</taxon>
        <taxon>Pseudomonadota</taxon>
        <taxon>Candidatus Muproteobacteria</taxon>
    </lineage>
</organism>
<accession>A0A1F6TVX2</accession>
<dbReference type="AlphaFoldDB" id="A0A1F6TVX2"/>
<dbReference type="EMBL" id="MFSU01000003">
    <property type="protein sequence ID" value="OGI49202.1"/>
    <property type="molecule type" value="Genomic_DNA"/>
</dbReference>
<evidence type="ECO:0000313" key="2">
    <source>
        <dbReference type="EMBL" id="OGI49202.1"/>
    </source>
</evidence>
<name>A0A1F6TVX2_9PROT</name>